<dbReference type="PANTHER" id="PTHR45641">
    <property type="entry name" value="TETRATRICOPEPTIDE REPEAT PROTEIN (AFU_ORTHOLOGUE AFUA_6G03870)"/>
    <property type="match status" value="1"/>
</dbReference>
<reference evidence="5 6" key="1">
    <citation type="journal article" date="2018" name="Mol. Plant">
        <title>The genome of Artemisia annua provides insight into the evolution of Asteraceae family and artemisinin biosynthesis.</title>
        <authorList>
            <person name="Shen Q."/>
            <person name="Zhang L."/>
            <person name="Liao Z."/>
            <person name="Wang S."/>
            <person name="Yan T."/>
            <person name="Shi P."/>
            <person name="Liu M."/>
            <person name="Fu X."/>
            <person name="Pan Q."/>
            <person name="Wang Y."/>
            <person name="Lv Z."/>
            <person name="Lu X."/>
            <person name="Zhang F."/>
            <person name="Jiang W."/>
            <person name="Ma Y."/>
            <person name="Chen M."/>
            <person name="Hao X."/>
            <person name="Li L."/>
            <person name="Tang Y."/>
            <person name="Lv G."/>
            <person name="Zhou Y."/>
            <person name="Sun X."/>
            <person name="Brodelius P.E."/>
            <person name="Rose J.K.C."/>
            <person name="Tang K."/>
        </authorList>
    </citation>
    <scope>NUCLEOTIDE SEQUENCE [LARGE SCALE GENOMIC DNA]</scope>
    <source>
        <strain evidence="6">cv. Huhao1</strain>
        <tissue evidence="5">Leaf</tissue>
    </source>
</reference>
<evidence type="ECO:0000256" key="4">
    <source>
        <dbReference type="SAM" id="MobiDB-lite"/>
    </source>
</evidence>
<evidence type="ECO:0000256" key="1">
    <source>
        <dbReference type="ARBA" id="ARBA00022737"/>
    </source>
</evidence>
<dbReference type="GO" id="GO:0009658">
    <property type="term" value="P:chloroplast organization"/>
    <property type="evidence" value="ECO:0007669"/>
    <property type="project" value="TreeGrafter"/>
</dbReference>
<gene>
    <name evidence="5" type="ORF">CTI12_AA463510</name>
</gene>
<feature type="repeat" description="TPR" evidence="3">
    <location>
        <begin position="174"/>
        <end position="207"/>
    </location>
</feature>
<dbReference type="InterPro" id="IPR011990">
    <property type="entry name" value="TPR-like_helical_dom_sf"/>
</dbReference>
<dbReference type="PROSITE" id="PS50005">
    <property type="entry name" value="TPR"/>
    <property type="match status" value="1"/>
</dbReference>
<dbReference type="PANTHER" id="PTHR45641:SF19">
    <property type="entry name" value="NEPHROCYSTIN-3"/>
    <property type="match status" value="1"/>
</dbReference>
<keyword evidence="1" id="KW-0677">Repeat</keyword>
<dbReference type="GO" id="GO:0009507">
    <property type="term" value="C:chloroplast"/>
    <property type="evidence" value="ECO:0007669"/>
    <property type="project" value="TreeGrafter"/>
</dbReference>
<feature type="region of interest" description="Disordered" evidence="4">
    <location>
        <begin position="59"/>
        <end position="79"/>
    </location>
</feature>
<dbReference type="InterPro" id="IPR019734">
    <property type="entry name" value="TPR_rpt"/>
</dbReference>
<dbReference type="OrthoDB" id="771227at2759"/>
<dbReference type="Pfam" id="PF13424">
    <property type="entry name" value="TPR_12"/>
    <property type="match status" value="3"/>
</dbReference>
<evidence type="ECO:0000313" key="6">
    <source>
        <dbReference type="Proteomes" id="UP000245207"/>
    </source>
</evidence>
<dbReference type="STRING" id="35608.A0A2U1LR11"/>
<keyword evidence="6" id="KW-1185">Reference proteome</keyword>
<sequence>MTGFCPSIHSDLLPKGIIHFSLHPPKKCSTKLYVVPIGISARCLAFKCYATTESLHVGGQTRGNEVSSVVDGSDKSQRKSLGDDFEKNLEELFSEIKSMIQMGNKGDAIDLLEANYEAVREQMVAGGKGVEEAATLDVIALGYMAIGDFKMVESVLNKLNEIVHDLSDDEPLLDSILTHMGSMHSALGRFEKSMLSYKRALQILERNHGSNSTSLVMPLLGMGKALGSAGRATKAIDIYHRTISILESNLGAESKELVVPLTALGNLLLNEGKAEDAENAFTRIVGIYTQLYGKDDERVGMAMCSLANAKCAKGDAEAAIKLYRNALHVLENLESMNLDDGILEKTRIDLAELLHVVGRENEGRELLEECLSITKKYKGEEDPSFVTHLTNLATSYSRSKNYVEAERLLRSSLQIMERIVGHDDDPSITFVMLQLAVTLYNLKQDEEAEQMALEVLRIREKAFGDASLPVGEALDCLICIQNRIGRDDGEILELLKRNLNIQEKAFGNESEQVIGTLKKILFYMDKLGIKDQKFPFQRRLSLLRNKFKEQVQY</sequence>
<dbReference type="Proteomes" id="UP000245207">
    <property type="component" value="Unassembled WGS sequence"/>
</dbReference>
<proteinExistence type="predicted"/>
<name>A0A2U1LR11_ARTAN</name>
<dbReference type="EMBL" id="PKPP01008159">
    <property type="protein sequence ID" value="PWA51438.1"/>
    <property type="molecule type" value="Genomic_DNA"/>
</dbReference>
<organism evidence="5 6">
    <name type="scientific">Artemisia annua</name>
    <name type="common">Sweet wormwood</name>
    <dbReference type="NCBI Taxonomy" id="35608"/>
    <lineage>
        <taxon>Eukaryota</taxon>
        <taxon>Viridiplantae</taxon>
        <taxon>Streptophyta</taxon>
        <taxon>Embryophyta</taxon>
        <taxon>Tracheophyta</taxon>
        <taxon>Spermatophyta</taxon>
        <taxon>Magnoliopsida</taxon>
        <taxon>eudicotyledons</taxon>
        <taxon>Gunneridae</taxon>
        <taxon>Pentapetalae</taxon>
        <taxon>asterids</taxon>
        <taxon>campanulids</taxon>
        <taxon>Asterales</taxon>
        <taxon>Asteraceae</taxon>
        <taxon>Asteroideae</taxon>
        <taxon>Anthemideae</taxon>
        <taxon>Artemisiinae</taxon>
        <taxon>Artemisia</taxon>
    </lineage>
</organism>
<protein>
    <submittedName>
        <fullName evidence="5">Tetratricopeptide repeat (TPR)-like superfamily protein</fullName>
    </submittedName>
</protein>
<evidence type="ECO:0000256" key="3">
    <source>
        <dbReference type="PROSITE-ProRule" id="PRU00339"/>
    </source>
</evidence>
<dbReference type="SUPFAM" id="SSF48452">
    <property type="entry name" value="TPR-like"/>
    <property type="match status" value="1"/>
</dbReference>
<dbReference type="SMART" id="SM00028">
    <property type="entry name" value="TPR"/>
    <property type="match status" value="6"/>
</dbReference>
<evidence type="ECO:0000256" key="2">
    <source>
        <dbReference type="ARBA" id="ARBA00022803"/>
    </source>
</evidence>
<dbReference type="AlphaFoldDB" id="A0A2U1LR11"/>
<keyword evidence="2 3" id="KW-0802">TPR repeat</keyword>
<accession>A0A2U1LR11</accession>
<comment type="caution">
    <text evidence="5">The sequence shown here is derived from an EMBL/GenBank/DDBJ whole genome shotgun (WGS) entry which is preliminary data.</text>
</comment>
<evidence type="ECO:0000313" key="5">
    <source>
        <dbReference type="EMBL" id="PWA51438.1"/>
    </source>
</evidence>
<dbReference type="Gene3D" id="1.25.40.10">
    <property type="entry name" value="Tetratricopeptide repeat domain"/>
    <property type="match status" value="2"/>
</dbReference>